<accession>A0ABS4VLP5</accession>
<proteinExistence type="predicted"/>
<dbReference type="EMBL" id="JAGINU010000001">
    <property type="protein sequence ID" value="MBP2364843.1"/>
    <property type="molecule type" value="Genomic_DNA"/>
</dbReference>
<evidence type="ECO:0000313" key="3">
    <source>
        <dbReference type="Proteomes" id="UP001519295"/>
    </source>
</evidence>
<feature type="compositionally biased region" description="Basic and acidic residues" evidence="1">
    <location>
        <begin position="232"/>
        <end position="246"/>
    </location>
</feature>
<name>A0ABS4VLP5_9PSEU</name>
<sequence length="401" mass="44011">MKHDATPAGTATSDAHAVHRTFGPCTCRATRRRRPAARTSPAARPTPETGPVHVGTTASSTDPWGGISNGSCPVEAPAERADVPRNAIAGAATPRRYDGDPPRIPASPTRHETHPRRSAAFRGTYAPHPDPHRTPRRSHPYARPTRVPRNALRSRAGWRSAKRTQDPGPVRVPRNAHRRLPTRVPQGPTILDPHSGVRAPRRPDDRVPRNAHRASTDPPHRDDLPRLLTDLRSAERAPEPPGDVRRLCTRPPVHRRDPPNAHRSSDDPPPTRRTCNLDSPSPPATHRTRIRASDQLRARRPSGLQRRDRLSDHRPTDGGVALLRRRNHGPVVGTAMSRPTPPVARPTRGAVGPRQRGPTQGGPTQGGPTRDRDMGDRQLCPDVRVTDDLAAGSNVASRWRR</sequence>
<dbReference type="Proteomes" id="UP001519295">
    <property type="component" value="Unassembled WGS sequence"/>
</dbReference>
<evidence type="ECO:0008006" key="4">
    <source>
        <dbReference type="Google" id="ProtNLM"/>
    </source>
</evidence>
<comment type="caution">
    <text evidence="2">The sequence shown here is derived from an EMBL/GenBank/DDBJ whole genome shotgun (WGS) entry which is preliminary data.</text>
</comment>
<feature type="region of interest" description="Disordered" evidence="1">
    <location>
        <begin position="1"/>
        <end position="401"/>
    </location>
</feature>
<keyword evidence="3" id="KW-1185">Reference proteome</keyword>
<gene>
    <name evidence="2" type="ORF">JOF36_000539</name>
</gene>
<feature type="compositionally biased region" description="Low complexity" evidence="1">
    <location>
        <begin position="37"/>
        <end position="49"/>
    </location>
</feature>
<feature type="compositionally biased region" description="Basic and acidic residues" evidence="1">
    <location>
        <begin position="305"/>
        <end position="316"/>
    </location>
</feature>
<feature type="compositionally biased region" description="Basic and acidic residues" evidence="1">
    <location>
        <begin position="254"/>
        <end position="270"/>
    </location>
</feature>
<feature type="compositionally biased region" description="Basic and acidic residues" evidence="1">
    <location>
        <begin position="201"/>
        <end position="225"/>
    </location>
</feature>
<reference evidence="2 3" key="1">
    <citation type="submission" date="2021-03" db="EMBL/GenBank/DDBJ databases">
        <title>Sequencing the genomes of 1000 actinobacteria strains.</title>
        <authorList>
            <person name="Klenk H.-P."/>
        </authorList>
    </citation>
    <scope>NUCLEOTIDE SEQUENCE [LARGE SCALE GENOMIC DNA]</scope>
    <source>
        <strain evidence="2 3">DSM 45256</strain>
    </source>
</reference>
<evidence type="ECO:0000313" key="2">
    <source>
        <dbReference type="EMBL" id="MBP2364843.1"/>
    </source>
</evidence>
<evidence type="ECO:0000256" key="1">
    <source>
        <dbReference type="SAM" id="MobiDB-lite"/>
    </source>
</evidence>
<protein>
    <recommendedName>
        <fullName evidence="4">Basic proline-rich protein</fullName>
    </recommendedName>
</protein>
<organism evidence="2 3">
    <name type="scientific">Pseudonocardia parietis</name>
    <dbReference type="NCBI Taxonomy" id="570936"/>
    <lineage>
        <taxon>Bacteria</taxon>
        <taxon>Bacillati</taxon>
        <taxon>Actinomycetota</taxon>
        <taxon>Actinomycetes</taxon>
        <taxon>Pseudonocardiales</taxon>
        <taxon>Pseudonocardiaceae</taxon>
        <taxon>Pseudonocardia</taxon>
    </lineage>
</organism>